<organism evidence="1 2">
    <name type="scientific">Aspergillus mulundensis</name>
    <dbReference type="NCBI Taxonomy" id="1810919"/>
    <lineage>
        <taxon>Eukaryota</taxon>
        <taxon>Fungi</taxon>
        <taxon>Dikarya</taxon>
        <taxon>Ascomycota</taxon>
        <taxon>Pezizomycotina</taxon>
        <taxon>Eurotiomycetes</taxon>
        <taxon>Eurotiomycetidae</taxon>
        <taxon>Eurotiales</taxon>
        <taxon>Aspergillaceae</taxon>
        <taxon>Aspergillus</taxon>
        <taxon>Aspergillus subgen. Nidulantes</taxon>
    </lineage>
</organism>
<keyword evidence="2" id="KW-1185">Reference proteome</keyword>
<dbReference type="InterPro" id="IPR008930">
    <property type="entry name" value="Terpenoid_cyclase/PrenylTrfase"/>
</dbReference>
<proteinExistence type="predicted"/>
<evidence type="ECO:0008006" key="3">
    <source>
        <dbReference type="Google" id="ProtNLM"/>
    </source>
</evidence>
<dbReference type="SUPFAM" id="SSF48239">
    <property type="entry name" value="Terpenoid cyclases/Protein prenyltransferases"/>
    <property type="match status" value="1"/>
</dbReference>
<accession>A0A3D8RY06</accession>
<dbReference type="InterPro" id="IPR036412">
    <property type="entry name" value="HAD-like_sf"/>
</dbReference>
<dbReference type="AlphaFoldDB" id="A0A3D8RY06"/>
<dbReference type="PANTHER" id="PTHR43611">
    <property type="entry name" value="ALPHA-D-GLUCOSE 1-PHOSPHATE PHOSPHATASE"/>
    <property type="match status" value="1"/>
</dbReference>
<gene>
    <name evidence="1" type="ORF">DSM5745_05795</name>
</gene>
<dbReference type="PANTHER" id="PTHR43611:SF3">
    <property type="entry name" value="FLAVIN MONONUCLEOTIDE HYDROLASE 1, CHLOROPLATIC"/>
    <property type="match status" value="1"/>
</dbReference>
<dbReference type="OrthoDB" id="2012566at2759"/>
<protein>
    <recommendedName>
        <fullName evidence="3">HAD-like protein</fullName>
    </recommendedName>
</protein>
<dbReference type="EMBL" id="PVWQ01000006">
    <property type="protein sequence ID" value="RDW78943.1"/>
    <property type="molecule type" value="Genomic_DNA"/>
</dbReference>
<dbReference type="Proteomes" id="UP000256690">
    <property type="component" value="Unassembled WGS sequence"/>
</dbReference>
<comment type="caution">
    <text evidence="1">The sequence shown here is derived from an EMBL/GenBank/DDBJ whole genome shotgun (WGS) entry which is preliminary data.</text>
</comment>
<dbReference type="STRING" id="1810919.A0A3D8RY06"/>
<dbReference type="InterPro" id="IPR023214">
    <property type="entry name" value="HAD_sf"/>
</dbReference>
<dbReference type="Gene3D" id="3.40.50.1000">
    <property type="entry name" value="HAD superfamily/HAD-like"/>
    <property type="match status" value="1"/>
</dbReference>
<name>A0A3D8RY06_9EURO</name>
<dbReference type="InterPro" id="IPR023198">
    <property type="entry name" value="PGP-like_dom2"/>
</dbReference>
<reference evidence="1 2" key="1">
    <citation type="journal article" date="2018" name="IMA Fungus">
        <title>IMA Genome-F 9: Draft genome sequence of Annulohypoxylon stygium, Aspergillus mulundensis, Berkeleyomyces basicola (syn. Thielaviopsis basicola), Ceratocystis smalleyi, two Cercospora beticola strains, Coleophoma cylindrospora, Fusarium fracticaudum, Phialophora cf. hyalina, and Morchella septimelata.</title>
        <authorList>
            <person name="Wingfield B.D."/>
            <person name="Bills G.F."/>
            <person name="Dong Y."/>
            <person name="Huang W."/>
            <person name="Nel W.J."/>
            <person name="Swalarsk-Parry B.S."/>
            <person name="Vaghefi N."/>
            <person name="Wilken P.M."/>
            <person name="An Z."/>
            <person name="de Beer Z.W."/>
            <person name="De Vos L."/>
            <person name="Chen L."/>
            <person name="Duong T.A."/>
            <person name="Gao Y."/>
            <person name="Hammerbacher A."/>
            <person name="Kikkert J.R."/>
            <person name="Li Y."/>
            <person name="Li H."/>
            <person name="Li K."/>
            <person name="Li Q."/>
            <person name="Liu X."/>
            <person name="Ma X."/>
            <person name="Naidoo K."/>
            <person name="Pethybridge S.J."/>
            <person name="Sun J."/>
            <person name="Steenkamp E.T."/>
            <person name="van der Nest M.A."/>
            <person name="van Wyk S."/>
            <person name="Wingfield M.J."/>
            <person name="Xiong C."/>
            <person name="Yue Q."/>
            <person name="Zhang X."/>
        </authorList>
    </citation>
    <scope>NUCLEOTIDE SEQUENCE [LARGE SCALE GENOMIC DNA]</scope>
    <source>
        <strain evidence="1 2">DSM 5745</strain>
    </source>
</reference>
<dbReference type="SUPFAM" id="SSF56784">
    <property type="entry name" value="HAD-like"/>
    <property type="match status" value="1"/>
</dbReference>
<evidence type="ECO:0000313" key="2">
    <source>
        <dbReference type="Proteomes" id="UP000256690"/>
    </source>
</evidence>
<evidence type="ECO:0000313" key="1">
    <source>
        <dbReference type="EMBL" id="RDW78943.1"/>
    </source>
</evidence>
<dbReference type="Gene3D" id="1.50.10.20">
    <property type="match status" value="1"/>
</dbReference>
<dbReference type="RefSeq" id="XP_026603643.1">
    <property type="nucleotide sequence ID" value="XM_026747811.1"/>
</dbReference>
<dbReference type="Gene3D" id="1.10.150.240">
    <property type="entry name" value="Putative phosphatase, domain 2"/>
    <property type="match status" value="1"/>
</dbReference>
<dbReference type="GeneID" id="38116165"/>
<sequence length="523" mass="58473">MSPPPKAIILDLWDILLSRLSPTSARIPRGVLKDVFSSDICYSYECGKLTDVEFCQQVAVRHSLDGADVVDILQQTRKIAIQDESLIQRLRTLKNQYGKDVHWYAMLNIAGPNYAVIRDAIAEWAIFDRVFTSSDIGMRKPDLCFYRHVLHELGQHPGYVVFVESDPDNVLSARSVGGRVVPYEDASGLARSLHNLLGDTVKRGHEFLRANAGRLDSITNTGVTIRDNFTQLLILEVTGDRDLIYLEEHPRTWNFFIGQSLLTTTAYPDDFDTTCAALTVLKPDRQTACSVLDELASHVNDDGIILTYFDRSRPRIDPVVCVNVLRAFYEHGRGHELQPSLHWVHEVLKTRAYVDGTRYYPTAEAFLYFVARLLQCTQEALLQREFSDLLRQRVKERIGKPGDALCLAMRLLACQYVGVPAADAERDVASLRAMQDADGGWEPGCVYRYGKTDIRIGSRGLATALAVKALSQAEDAGRAGRGGGEVNRESLTSLVGIPSGLKTLYWGLLGWVHSYPRWAKTSP</sequence>